<dbReference type="PANTHER" id="PTHR18952:SF201">
    <property type="entry name" value="CARBONIC ANHYDRASE"/>
    <property type="match status" value="1"/>
</dbReference>
<feature type="chain" id="PRO_5044523194" description="Carbonic anhydrase" evidence="10">
    <location>
        <begin position="30"/>
        <end position="281"/>
    </location>
</feature>
<evidence type="ECO:0000256" key="5">
    <source>
        <dbReference type="ARBA" id="ARBA00012925"/>
    </source>
</evidence>
<dbReference type="InterPro" id="IPR001148">
    <property type="entry name" value="CA_dom"/>
</dbReference>
<evidence type="ECO:0000256" key="8">
    <source>
        <dbReference type="ARBA" id="ARBA00023239"/>
    </source>
</evidence>
<evidence type="ECO:0000256" key="9">
    <source>
        <dbReference type="ARBA" id="ARBA00048348"/>
    </source>
</evidence>
<dbReference type="PROSITE" id="PS51144">
    <property type="entry name" value="ALPHA_CA_2"/>
    <property type="match status" value="1"/>
</dbReference>
<organism evidence="13 14">
    <name type="scientific">Rubus argutus</name>
    <name type="common">Southern blackberry</name>
    <dbReference type="NCBI Taxonomy" id="59490"/>
    <lineage>
        <taxon>Eukaryota</taxon>
        <taxon>Viridiplantae</taxon>
        <taxon>Streptophyta</taxon>
        <taxon>Embryophyta</taxon>
        <taxon>Tracheophyta</taxon>
        <taxon>Spermatophyta</taxon>
        <taxon>Magnoliopsida</taxon>
        <taxon>eudicotyledons</taxon>
        <taxon>Gunneridae</taxon>
        <taxon>Pentapetalae</taxon>
        <taxon>rosids</taxon>
        <taxon>fabids</taxon>
        <taxon>Rosales</taxon>
        <taxon>Rosaceae</taxon>
        <taxon>Rosoideae</taxon>
        <taxon>Rosoideae incertae sedis</taxon>
        <taxon>Rubus</taxon>
    </lineage>
</organism>
<dbReference type="EMBL" id="JBEDUW010000006">
    <property type="protein sequence ID" value="KAK9921016.1"/>
    <property type="molecule type" value="Genomic_DNA"/>
</dbReference>
<keyword evidence="14" id="KW-1185">Reference proteome</keyword>
<dbReference type="InterPro" id="IPR041891">
    <property type="entry name" value="Alpha_CA_prokaryot-like"/>
</dbReference>
<accession>A0AAW1WAY0</accession>
<evidence type="ECO:0000259" key="11">
    <source>
        <dbReference type="PROSITE" id="PS51144"/>
    </source>
</evidence>
<dbReference type="InterPro" id="IPR023561">
    <property type="entry name" value="Carbonic_anhydrase_a-class"/>
</dbReference>
<keyword evidence="8 10" id="KW-0456">Lyase</keyword>
<keyword evidence="6 10" id="KW-0479">Metal-binding</keyword>
<dbReference type="CDD" id="cd03124">
    <property type="entry name" value="alpha_CA_prokaryotic_like"/>
    <property type="match status" value="1"/>
</dbReference>
<evidence type="ECO:0000256" key="10">
    <source>
        <dbReference type="RuleBase" id="RU367011"/>
    </source>
</evidence>
<evidence type="ECO:0000256" key="2">
    <source>
        <dbReference type="ARBA" id="ARBA00002904"/>
    </source>
</evidence>
<feature type="signal peptide" evidence="10">
    <location>
        <begin position="1"/>
        <end position="29"/>
    </location>
</feature>
<dbReference type="AlphaFoldDB" id="A0AAW1WAY0"/>
<evidence type="ECO:0000256" key="3">
    <source>
        <dbReference type="ARBA" id="ARBA00004470"/>
    </source>
</evidence>
<keyword evidence="7 10" id="KW-0862">Zinc</keyword>
<keyword evidence="10" id="KW-0732">Signal</keyword>
<comment type="similarity">
    <text evidence="4">Belongs to the alpha-class carbonic anhydrase family.</text>
</comment>
<evidence type="ECO:0000256" key="6">
    <source>
        <dbReference type="ARBA" id="ARBA00022723"/>
    </source>
</evidence>
<dbReference type="SMART" id="SM01057">
    <property type="entry name" value="Carb_anhydrase"/>
    <property type="match status" value="1"/>
</dbReference>
<gene>
    <name evidence="12" type="ORF">M0R45_029548</name>
    <name evidence="13" type="ORF">M0R45_029571</name>
</gene>
<dbReference type="GO" id="GO:0006730">
    <property type="term" value="P:one-carbon metabolic process"/>
    <property type="evidence" value="ECO:0007669"/>
    <property type="project" value="TreeGrafter"/>
</dbReference>
<evidence type="ECO:0000313" key="12">
    <source>
        <dbReference type="EMBL" id="KAK9921016.1"/>
    </source>
</evidence>
<evidence type="ECO:0000256" key="7">
    <source>
        <dbReference type="ARBA" id="ARBA00022833"/>
    </source>
</evidence>
<comment type="catalytic activity">
    <reaction evidence="9 10">
        <text>hydrogencarbonate + H(+) = CO2 + H2O</text>
        <dbReference type="Rhea" id="RHEA:10748"/>
        <dbReference type="ChEBI" id="CHEBI:15377"/>
        <dbReference type="ChEBI" id="CHEBI:15378"/>
        <dbReference type="ChEBI" id="CHEBI:16526"/>
        <dbReference type="ChEBI" id="CHEBI:17544"/>
        <dbReference type="EC" id="4.2.1.1"/>
    </reaction>
</comment>
<feature type="domain" description="Alpha-carbonic anhydrase" evidence="11">
    <location>
        <begin position="36"/>
        <end position="274"/>
    </location>
</feature>
<dbReference type="PROSITE" id="PS00162">
    <property type="entry name" value="ALPHA_CA_1"/>
    <property type="match status" value="1"/>
</dbReference>
<name>A0AAW1WAY0_RUBAR</name>
<dbReference type="PANTHER" id="PTHR18952">
    <property type="entry name" value="CARBONIC ANHYDRASE"/>
    <property type="match status" value="1"/>
</dbReference>
<dbReference type="EC" id="4.2.1.1" evidence="5 10"/>
<dbReference type="SUPFAM" id="SSF51069">
    <property type="entry name" value="Carbonic anhydrase"/>
    <property type="match status" value="1"/>
</dbReference>
<dbReference type="Pfam" id="PF00194">
    <property type="entry name" value="Carb_anhydrase"/>
    <property type="match status" value="1"/>
</dbReference>
<comment type="function">
    <text evidence="2 10">Reversible hydration of carbon dioxide.</text>
</comment>
<dbReference type="Proteomes" id="UP001457282">
    <property type="component" value="Unassembled WGS sequence"/>
</dbReference>
<reference evidence="13 14" key="1">
    <citation type="journal article" date="2023" name="G3 (Bethesda)">
        <title>A chromosome-length genome assembly and annotation of blackberry (Rubus argutus, cv. 'Hillquist').</title>
        <authorList>
            <person name="Bruna T."/>
            <person name="Aryal R."/>
            <person name="Dudchenko O."/>
            <person name="Sargent D.J."/>
            <person name="Mead D."/>
            <person name="Buti M."/>
            <person name="Cavallini A."/>
            <person name="Hytonen T."/>
            <person name="Andres J."/>
            <person name="Pham M."/>
            <person name="Weisz D."/>
            <person name="Mascagni F."/>
            <person name="Usai G."/>
            <person name="Natali L."/>
            <person name="Bassil N."/>
            <person name="Fernandez G.E."/>
            <person name="Lomsadze A."/>
            <person name="Armour M."/>
            <person name="Olukolu B."/>
            <person name="Poorten T."/>
            <person name="Britton C."/>
            <person name="Davik J."/>
            <person name="Ashrafi H."/>
            <person name="Aiden E.L."/>
            <person name="Borodovsky M."/>
            <person name="Worthington M."/>
        </authorList>
    </citation>
    <scope>NUCLEOTIDE SEQUENCE [LARGE SCALE GENOMIC DNA]</scope>
    <source>
        <strain evidence="13">PI 553951</strain>
    </source>
</reference>
<dbReference type="GO" id="GO:0009570">
    <property type="term" value="C:chloroplast stroma"/>
    <property type="evidence" value="ECO:0007669"/>
    <property type="project" value="UniProtKB-SubCell"/>
</dbReference>
<dbReference type="GO" id="GO:0008270">
    <property type="term" value="F:zinc ion binding"/>
    <property type="evidence" value="ECO:0007669"/>
    <property type="project" value="UniProtKB-UniRule"/>
</dbReference>
<comment type="caution">
    <text evidence="13">The sequence shown here is derived from an EMBL/GenBank/DDBJ whole genome shotgun (WGS) entry which is preliminary data.</text>
</comment>
<dbReference type="InterPro" id="IPR018338">
    <property type="entry name" value="Carbonic_anhydrase_a-class_CS"/>
</dbReference>
<evidence type="ECO:0000313" key="13">
    <source>
        <dbReference type="EMBL" id="KAK9921041.1"/>
    </source>
</evidence>
<evidence type="ECO:0000256" key="4">
    <source>
        <dbReference type="ARBA" id="ARBA00006365"/>
    </source>
</evidence>
<dbReference type="GO" id="GO:0004089">
    <property type="term" value="F:carbonate dehydratase activity"/>
    <property type="evidence" value="ECO:0007669"/>
    <property type="project" value="UniProtKB-UniRule"/>
</dbReference>
<proteinExistence type="inferred from homology"/>
<evidence type="ECO:0000313" key="14">
    <source>
        <dbReference type="Proteomes" id="UP001457282"/>
    </source>
</evidence>
<protein>
    <recommendedName>
        <fullName evidence="5 10">Carbonic anhydrase</fullName>
        <ecNumber evidence="5 10">4.2.1.1</ecNumber>
    </recommendedName>
</protein>
<comment type="similarity">
    <text evidence="10">Belongs to the alpha-carbonic anhydrase family.</text>
</comment>
<dbReference type="EMBL" id="JBEDUW010000006">
    <property type="protein sequence ID" value="KAK9921041.1"/>
    <property type="molecule type" value="Genomic_DNA"/>
</dbReference>
<comment type="cofactor">
    <cofactor evidence="1 10">
        <name>Zn(2+)</name>
        <dbReference type="ChEBI" id="CHEBI:29105"/>
    </cofactor>
</comment>
<dbReference type="Gene3D" id="3.10.200.10">
    <property type="entry name" value="Alpha carbonic anhydrase"/>
    <property type="match status" value="1"/>
</dbReference>
<dbReference type="InterPro" id="IPR036398">
    <property type="entry name" value="CA_dom_sf"/>
</dbReference>
<evidence type="ECO:0000256" key="1">
    <source>
        <dbReference type="ARBA" id="ARBA00001947"/>
    </source>
</evidence>
<sequence length="281" mass="32381">MMNQSKSNSTCLFLLLLLLQYMHPTPITAQEVEEEREFDYQEDSEKGPKYWGELRNEWEACKNGKLQSPVDLLNQVVQVRPNKGEIKLKYKPSNATIRNRGHDISVQWNVGDAGSIEINGTDYFLQQCHWHSPSEHTIEGKRFDMELHMVHLIPDATVENNIVVVAYLYKVGKPDKFLLKLSKDINTMIDVKEERHRGVVDPRDARKGGSKFYKYIGSLTVPPCTEGVTWIVHKKLTTVSREQVELLREAVHDFAELNARPLQALNRRDVHFHGPESHIRG</sequence>
<comment type="subcellular location">
    <subcellularLocation>
        <location evidence="3">Plastid</location>
        <location evidence="3">Chloroplast stroma</location>
    </subcellularLocation>
</comment>